<accession>A0A4Y7PFV1</accession>
<proteinExistence type="predicted"/>
<name>A0A4Y7PFV1_9AGAM</name>
<keyword evidence="2" id="KW-1185">Reference proteome</keyword>
<protein>
    <submittedName>
        <fullName evidence="1">Uncharacterized protein</fullName>
    </submittedName>
</protein>
<feature type="non-terminal residue" evidence="1">
    <location>
        <position position="1"/>
    </location>
</feature>
<dbReference type="OrthoDB" id="3010079at2759"/>
<dbReference type="VEuPathDB" id="FungiDB:BD410DRAFT_735583"/>
<dbReference type="Proteomes" id="UP000294933">
    <property type="component" value="Unassembled WGS sequence"/>
</dbReference>
<dbReference type="AlphaFoldDB" id="A0A4Y7PFV1"/>
<dbReference type="EMBL" id="ML170810">
    <property type="protein sequence ID" value="TDL13240.1"/>
    <property type="molecule type" value="Genomic_DNA"/>
</dbReference>
<reference evidence="1 2" key="1">
    <citation type="submission" date="2018-06" db="EMBL/GenBank/DDBJ databases">
        <title>A transcriptomic atlas of mushroom development highlights an independent origin of complex multicellularity.</title>
        <authorList>
            <consortium name="DOE Joint Genome Institute"/>
            <person name="Krizsan K."/>
            <person name="Almasi E."/>
            <person name="Merenyi Z."/>
            <person name="Sahu N."/>
            <person name="Viragh M."/>
            <person name="Koszo T."/>
            <person name="Mondo S."/>
            <person name="Kiss B."/>
            <person name="Balint B."/>
            <person name="Kues U."/>
            <person name="Barry K."/>
            <person name="Hegedus J.C."/>
            <person name="Henrissat B."/>
            <person name="Johnson J."/>
            <person name="Lipzen A."/>
            <person name="Ohm R."/>
            <person name="Nagy I."/>
            <person name="Pangilinan J."/>
            <person name="Yan J."/>
            <person name="Xiong Y."/>
            <person name="Grigoriev I.V."/>
            <person name="Hibbett D.S."/>
            <person name="Nagy L.G."/>
        </authorList>
    </citation>
    <scope>NUCLEOTIDE SEQUENCE [LARGE SCALE GENOMIC DNA]</scope>
    <source>
        <strain evidence="1 2">SZMC22713</strain>
    </source>
</reference>
<evidence type="ECO:0000313" key="1">
    <source>
        <dbReference type="EMBL" id="TDL13240.1"/>
    </source>
</evidence>
<organism evidence="1 2">
    <name type="scientific">Rickenella mellea</name>
    <dbReference type="NCBI Taxonomy" id="50990"/>
    <lineage>
        <taxon>Eukaryota</taxon>
        <taxon>Fungi</taxon>
        <taxon>Dikarya</taxon>
        <taxon>Basidiomycota</taxon>
        <taxon>Agaricomycotina</taxon>
        <taxon>Agaricomycetes</taxon>
        <taxon>Hymenochaetales</taxon>
        <taxon>Rickenellaceae</taxon>
        <taxon>Rickenella</taxon>
    </lineage>
</organism>
<evidence type="ECO:0000313" key="2">
    <source>
        <dbReference type="Proteomes" id="UP000294933"/>
    </source>
</evidence>
<sequence length="135" mass="15180">LSTMHRPSQVSYWVGRARTKAPPVDDVAKMETTWWAWWSNLQPAWRKLGDANEDGRVPLSPSVDGDWAVLWSPGINGFYNIIMCLYWWRAALGSSATLDGWSAAVGDVVRVVKAMVQRGPPMKYVWSSPSTLAHY</sequence>
<gene>
    <name evidence="1" type="ORF">BD410DRAFT_735583</name>
</gene>
<dbReference type="STRING" id="50990.A0A4Y7PFV1"/>